<keyword evidence="1" id="KW-1133">Transmembrane helix</keyword>
<keyword evidence="1" id="KW-0812">Transmembrane</keyword>
<evidence type="ECO:0000313" key="4">
    <source>
        <dbReference type="Proteomes" id="UP000509594"/>
    </source>
</evidence>
<dbReference type="KEGG" id="mzi:HWN40_12670"/>
<dbReference type="AlphaFoldDB" id="A0A7D5E973"/>
<proteinExistence type="predicted"/>
<reference evidence="3 4" key="1">
    <citation type="submission" date="2020-06" db="EMBL/GenBank/DDBJ databases">
        <title>Methanolobus halotolerans sp. nov., isolated from a saline lake Tus in Siberia.</title>
        <authorList>
            <person name="Shen Y."/>
            <person name="Chen S.-C."/>
            <person name="Lai M.-C."/>
            <person name="Huang H.-H."/>
            <person name="Chiu H.-H."/>
            <person name="Tang S.-L."/>
            <person name="Rogozin D.Y."/>
            <person name="Degermendzhy A.G."/>
        </authorList>
    </citation>
    <scope>NUCLEOTIDE SEQUENCE [LARGE SCALE GENOMIC DNA]</scope>
    <source>
        <strain evidence="3 4">DSM 21339</strain>
    </source>
</reference>
<dbReference type="InterPro" id="IPR043717">
    <property type="entry name" value="DUF5658"/>
</dbReference>
<evidence type="ECO:0000313" key="3">
    <source>
        <dbReference type="EMBL" id="QLC51018.1"/>
    </source>
</evidence>
<name>A0A7D5E973_9EURY</name>
<dbReference type="GeneID" id="55822543"/>
<protein>
    <recommendedName>
        <fullName evidence="2">DUF5658 domain-containing protein</fullName>
    </recommendedName>
</protein>
<dbReference type="RefSeq" id="WP_176966073.1">
    <property type="nucleotide sequence ID" value="NZ_CP058215.1"/>
</dbReference>
<dbReference type="OrthoDB" id="121911at2157"/>
<dbReference type="EMBL" id="CP058215">
    <property type="protein sequence ID" value="QLC51018.1"/>
    <property type="molecule type" value="Genomic_DNA"/>
</dbReference>
<dbReference type="Proteomes" id="UP000509594">
    <property type="component" value="Chromosome"/>
</dbReference>
<accession>A0A7D5E973</accession>
<feature type="transmembrane region" description="Helical" evidence="1">
    <location>
        <begin position="98"/>
        <end position="116"/>
    </location>
</feature>
<sequence length="129" mass="15379">MQNTNSHQTNILADMAFFLHDIRYIILFYVFGDFLTTRHALAYGFEENIFLRSVMAEYGVWSFLILKLVFLIIVYYNYKLLRQESAGWRRLWEISKKFIISVGIFLVFNNLMVIFLECSFLEIIKSIPL</sequence>
<keyword evidence="4" id="KW-1185">Reference proteome</keyword>
<dbReference type="Pfam" id="PF18902">
    <property type="entry name" value="DUF5658"/>
    <property type="match status" value="1"/>
</dbReference>
<organism evidence="3 4">
    <name type="scientific">Methanolobus zinderi</name>
    <dbReference type="NCBI Taxonomy" id="536044"/>
    <lineage>
        <taxon>Archaea</taxon>
        <taxon>Methanobacteriati</taxon>
        <taxon>Methanobacteriota</taxon>
        <taxon>Stenosarchaea group</taxon>
        <taxon>Methanomicrobia</taxon>
        <taxon>Methanosarcinales</taxon>
        <taxon>Methanosarcinaceae</taxon>
        <taxon>Methanolobus</taxon>
    </lineage>
</organism>
<evidence type="ECO:0000259" key="2">
    <source>
        <dbReference type="Pfam" id="PF18902"/>
    </source>
</evidence>
<gene>
    <name evidence="3" type="ORF">HWN40_12670</name>
</gene>
<evidence type="ECO:0000256" key="1">
    <source>
        <dbReference type="SAM" id="Phobius"/>
    </source>
</evidence>
<keyword evidence="1" id="KW-0472">Membrane</keyword>
<feature type="domain" description="DUF5658" evidence="2">
    <location>
        <begin position="25"/>
        <end position="115"/>
    </location>
</feature>
<feature type="transmembrane region" description="Helical" evidence="1">
    <location>
        <begin position="58"/>
        <end position="78"/>
    </location>
</feature>